<keyword evidence="2" id="KW-0812">Transmembrane</keyword>
<evidence type="ECO:0000313" key="4">
    <source>
        <dbReference type="Proteomes" id="UP000028995"/>
    </source>
</evidence>
<name>A0A087ADI2_9BIFI</name>
<reference evidence="3 4" key="1">
    <citation type="submission" date="2014-03" db="EMBL/GenBank/DDBJ databases">
        <title>Genomics of Bifidobacteria.</title>
        <authorList>
            <person name="Ventura M."/>
            <person name="Milani C."/>
            <person name="Lugli G.A."/>
        </authorList>
    </citation>
    <scope>NUCLEOTIDE SEQUENCE [LARGE SCALE GENOMIC DNA]</scope>
    <source>
        <strain evidence="3 4">LMG 10510</strain>
    </source>
</reference>
<dbReference type="AlphaFoldDB" id="A0A087ADI2"/>
<feature type="region of interest" description="Disordered" evidence="1">
    <location>
        <begin position="11"/>
        <end position="42"/>
    </location>
</feature>
<protein>
    <submittedName>
        <fullName evidence="3">Putative sialic acid-specific acetylesterase</fullName>
    </submittedName>
</protein>
<organism evidence="3 4">
    <name type="scientific">Bifidobacterium choerinum</name>
    <dbReference type="NCBI Taxonomy" id="35760"/>
    <lineage>
        <taxon>Bacteria</taxon>
        <taxon>Bacillati</taxon>
        <taxon>Actinomycetota</taxon>
        <taxon>Actinomycetes</taxon>
        <taxon>Bifidobacteriales</taxon>
        <taxon>Bifidobacteriaceae</taxon>
        <taxon>Bifidobacterium</taxon>
    </lineage>
</organism>
<feature type="transmembrane region" description="Helical" evidence="2">
    <location>
        <begin position="52"/>
        <end position="73"/>
    </location>
</feature>
<evidence type="ECO:0000256" key="2">
    <source>
        <dbReference type="SAM" id="Phobius"/>
    </source>
</evidence>
<evidence type="ECO:0000256" key="1">
    <source>
        <dbReference type="SAM" id="MobiDB-lite"/>
    </source>
</evidence>
<keyword evidence="2" id="KW-0472">Membrane</keyword>
<gene>
    <name evidence="3" type="ORF">BCHO_1314</name>
</gene>
<keyword evidence="2" id="KW-1133">Transmembrane helix</keyword>
<dbReference type="Proteomes" id="UP000028995">
    <property type="component" value="Unassembled WGS sequence"/>
</dbReference>
<keyword evidence="4" id="KW-1185">Reference proteome</keyword>
<proteinExistence type="predicted"/>
<dbReference type="EMBL" id="JGYU01000009">
    <property type="protein sequence ID" value="KFI56832.1"/>
    <property type="molecule type" value="Genomic_DNA"/>
</dbReference>
<sequence length="221" mass="23531">MDGASSIVNSVSHYGDMSRQQPGEHETNDASTNDDSAAEANTDATRARWRTAIVWTVLAVVAVIGGVVIGVLAHSGEDDLHDGEPLVVATQRGSGMTVTLPGFYGDNMVFQRDEPLTVRGSIDAAPSTHAGDRTRRAVFDAFNVRAISADGVKEAVTHVGDDGSFTAEFTPTEGSTTPYVIEFRDGSTPVHALANDPRQRRLLYNGDPPASPFVIDMTSSR</sequence>
<evidence type="ECO:0000313" key="3">
    <source>
        <dbReference type="EMBL" id="KFI56832.1"/>
    </source>
</evidence>
<comment type="caution">
    <text evidence="3">The sequence shown here is derived from an EMBL/GenBank/DDBJ whole genome shotgun (WGS) entry which is preliminary data.</text>
</comment>
<accession>A0A087ADI2</accession>